<gene>
    <name evidence="1" type="ORF">FIBSPDRAFT_861670</name>
</gene>
<reference evidence="1 2" key="1">
    <citation type="journal article" date="2016" name="Mol. Biol. Evol.">
        <title>Comparative Genomics of Early-Diverging Mushroom-Forming Fungi Provides Insights into the Origins of Lignocellulose Decay Capabilities.</title>
        <authorList>
            <person name="Nagy L.G."/>
            <person name="Riley R."/>
            <person name="Tritt A."/>
            <person name="Adam C."/>
            <person name="Daum C."/>
            <person name="Floudas D."/>
            <person name="Sun H."/>
            <person name="Yadav J.S."/>
            <person name="Pangilinan J."/>
            <person name="Larsson K.H."/>
            <person name="Matsuura K."/>
            <person name="Barry K."/>
            <person name="Labutti K."/>
            <person name="Kuo R."/>
            <person name="Ohm R.A."/>
            <person name="Bhattacharya S.S."/>
            <person name="Shirouzu T."/>
            <person name="Yoshinaga Y."/>
            <person name="Martin F.M."/>
            <person name="Grigoriev I.V."/>
            <person name="Hibbett D.S."/>
        </authorList>
    </citation>
    <scope>NUCLEOTIDE SEQUENCE [LARGE SCALE GENOMIC DNA]</scope>
    <source>
        <strain evidence="1 2">CBS 109695</strain>
    </source>
</reference>
<accession>A0A166J2Z0</accession>
<evidence type="ECO:0000313" key="2">
    <source>
        <dbReference type="Proteomes" id="UP000076532"/>
    </source>
</evidence>
<dbReference type="EMBL" id="KV417555">
    <property type="protein sequence ID" value="KZP20433.1"/>
    <property type="molecule type" value="Genomic_DNA"/>
</dbReference>
<sequence>MSPLHSIAITPKESDRCKQLISHGEQPGGSLFAELISAKKVVRVRKLTEAVSPLVVRRFIVLLPSL</sequence>
<name>A0A166J2Z0_9AGAM</name>
<proteinExistence type="predicted"/>
<protein>
    <submittedName>
        <fullName evidence="1">Uncharacterized protein</fullName>
    </submittedName>
</protein>
<evidence type="ECO:0000313" key="1">
    <source>
        <dbReference type="EMBL" id="KZP20433.1"/>
    </source>
</evidence>
<organism evidence="1 2">
    <name type="scientific">Athelia psychrophila</name>
    <dbReference type="NCBI Taxonomy" id="1759441"/>
    <lineage>
        <taxon>Eukaryota</taxon>
        <taxon>Fungi</taxon>
        <taxon>Dikarya</taxon>
        <taxon>Basidiomycota</taxon>
        <taxon>Agaricomycotina</taxon>
        <taxon>Agaricomycetes</taxon>
        <taxon>Agaricomycetidae</taxon>
        <taxon>Atheliales</taxon>
        <taxon>Atheliaceae</taxon>
        <taxon>Athelia</taxon>
    </lineage>
</organism>
<dbReference type="AlphaFoldDB" id="A0A166J2Z0"/>
<keyword evidence="2" id="KW-1185">Reference proteome</keyword>
<dbReference type="Proteomes" id="UP000076532">
    <property type="component" value="Unassembled WGS sequence"/>
</dbReference>